<keyword evidence="8" id="KW-0614">Plasmid</keyword>
<evidence type="ECO:0000256" key="2">
    <source>
        <dbReference type="ARBA" id="ARBA00023002"/>
    </source>
</evidence>
<keyword evidence="5" id="KW-0175">Coiled coil</keyword>
<feature type="coiled-coil region" evidence="5">
    <location>
        <begin position="29"/>
        <end position="56"/>
    </location>
</feature>
<name>A0A6N1ATQ9_9PROT</name>
<dbReference type="Gene3D" id="3.40.30.10">
    <property type="entry name" value="Glutaredoxin"/>
    <property type="match status" value="1"/>
</dbReference>
<dbReference type="InterPro" id="IPR036249">
    <property type="entry name" value="Thioredoxin-like_sf"/>
</dbReference>
<feature type="domain" description="Thioredoxin" evidence="7">
    <location>
        <begin position="128"/>
        <end position="311"/>
    </location>
</feature>
<evidence type="ECO:0000256" key="4">
    <source>
        <dbReference type="ARBA" id="ARBA00023284"/>
    </source>
</evidence>
<accession>A0A6N1ATQ9</accession>
<dbReference type="OrthoDB" id="9780147at2"/>
<gene>
    <name evidence="8" type="ORF">HUE56_29675</name>
</gene>
<protein>
    <submittedName>
        <fullName evidence="8">DsbA family protein</fullName>
    </submittedName>
</protein>
<dbReference type="SUPFAM" id="SSF52833">
    <property type="entry name" value="Thioredoxin-like"/>
    <property type="match status" value="1"/>
</dbReference>
<evidence type="ECO:0000259" key="7">
    <source>
        <dbReference type="PROSITE" id="PS51352"/>
    </source>
</evidence>
<dbReference type="GO" id="GO:0016491">
    <property type="term" value="F:oxidoreductase activity"/>
    <property type="evidence" value="ECO:0007669"/>
    <property type="project" value="UniProtKB-KW"/>
</dbReference>
<feature type="chain" id="PRO_5028824209" evidence="6">
    <location>
        <begin position="23"/>
        <end position="313"/>
    </location>
</feature>
<evidence type="ECO:0000313" key="8">
    <source>
        <dbReference type="EMBL" id="QKS54673.1"/>
    </source>
</evidence>
<evidence type="ECO:0000256" key="6">
    <source>
        <dbReference type="SAM" id="SignalP"/>
    </source>
</evidence>
<proteinExistence type="predicted"/>
<dbReference type="PANTHER" id="PTHR13887">
    <property type="entry name" value="GLUTATHIONE S-TRANSFERASE KAPPA"/>
    <property type="match status" value="1"/>
</dbReference>
<dbReference type="InterPro" id="IPR001853">
    <property type="entry name" value="DSBA-like_thioredoxin_dom"/>
</dbReference>
<evidence type="ECO:0000256" key="1">
    <source>
        <dbReference type="ARBA" id="ARBA00022729"/>
    </source>
</evidence>
<dbReference type="PROSITE" id="PS51352">
    <property type="entry name" value="THIOREDOXIN_2"/>
    <property type="match status" value="1"/>
</dbReference>
<keyword evidence="3" id="KW-1015">Disulfide bond</keyword>
<dbReference type="PANTHER" id="PTHR13887:SF14">
    <property type="entry name" value="DISULFIDE BOND FORMATION PROTEIN D"/>
    <property type="match status" value="1"/>
</dbReference>
<organism evidence="8 9">
    <name type="scientific">Azospirillum oryzae</name>
    <dbReference type="NCBI Taxonomy" id="286727"/>
    <lineage>
        <taxon>Bacteria</taxon>
        <taxon>Pseudomonadati</taxon>
        <taxon>Pseudomonadota</taxon>
        <taxon>Alphaproteobacteria</taxon>
        <taxon>Rhodospirillales</taxon>
        <taxon>Azospirillaceae</taxon>
        <taxon>Azospirillum</taxon>
    </lineage>
</organism>
<keyword evidence="9" id="KW-1185">Reference proteome</keyword>
<dbReference type="RefSeq" id="WP_109154761.1">
    <property type="nucleotide sequence ID" value="NZ_BSOV01000001.1"/>
</dbReference>
<dbReference type="Proteomes" id="UP000509702">
    <property type="component" value="Plasmid unnamed7"/>
</dbReference>
<dbReference type="AlphaFoldDB" id="A0A6N1ATQ9"/>
<keyword evidence="1 6" id="KW-0732">Signal</keyword>
<evidence type="ECO:0000256" key="3">
    <source>
        <dbReference type="ARBA" id="ARBA00023157"/>
    </source>
</evidence>
<evidence type="ECO:0000256" key="5">
    <source>
        <dbReference type="SAM" id="Coils"/>
    </source>
</evidence>
<dbReference type="Pfam" id="PF01323">
    <property type="entry name" value="DSBA"/>
    <property type="match status" value="1"/>
</dbReference>
<reference evidence="8 9" key="1">
    <citation type="submission" date="2020-06" db="EMBL/GenBank/DDBJ databases">
        <title>Complete genome of Azosprillum oryzae KACC14407.</title>
        <authorList>
            <person name="Kim M."/>
            <person name="Park Y.-J."/>
            <person name="Shin J.-H."/>
        </authorList>
    </citation>
    <scope>NUCLEOTIDE SEQUENCE [LARGE SCALE GENOMIC DNA]</scope>
    <source>
        <strain evidence="8 9">KACC 14407</strain>
        <plasmid evidence="8 9">unnamed7</plasmid>
    </source>
</reference>
<dbReference type="KEGG" id="aoz:HUE56_29675"/>
<sequence length="313" mass="34280">MKRPLLTLPVLLALSVATPAAAADVDSIVDALMNRVERLTQQNAKLTIENEQLRQTTQVRDRSDAMPENMGQALRKAAEAVTISPPAAVSPNTALDAKQLDEVLRQWVKDNAGYVFESVNKHLAEQQQARAPKSENFAARASDLFEKDAIKAGAVSSPKVRLVMFADYNCTYCKKAQPVVEELLANNPDLQVVYRELPILSPTSRLAAQAARAAAMQGKHDAFHRELYKLTEISEASILQLAARPDVGLDVDQLRKDMTSERVASLVTNDFNLGQSLGIQGTPFFYLDGGATMPGYAPTSQMQVMIDQARKKS</sequence>
<dbReference type="InterPro" id="IPR013766">
    <property type="entry name" value="Thioredoxin_domain"/>
</dbReference>
<feature type="signal peptide" evidence="6">
    <location>
        <begin position="1"/>
        <end position="22"/>
    </location>
</feature>
<keyword evidence="2" id="KW-0560">Oxidoreductase</keyword>
<geneLocation type="plasmid" evidence="8 9">
    <name>unnamed7</name>
</geneLocation>
<keyword evidence="4" id="KW-0676">Redox-active center</keyword>
<dbReference type="EMBL" id="CP054622">
    <property type="protein sequence ID" value="QKS54673.1"/>
    <property type="molecule type" value="Genomic_DNA"/>
</dbReference>
<evidence type="ECO:0000313" key="9">
    <source>
        <dbReference type="Proteomes" id="UP000509702"/>
    </source>
</evidence>